<dbReference type="AlphaFoldDB" id="A0A2P8G5W0"/>
<keyword evidence="4" id="KW-1185">Reference proteome</keyword>
<sequence length="660" mass="74299">MRLPVKWAICVLLKAMNTKSFACSLLTIFALSATYISAQTPEKTTQWKGFEKVEFTFQDRNAWFVKPKKAIEGNPWVWRAHFPTWHTDMDSILLSRGFHVAYVNTNDMFAHPKAMQVWDAFYDYLVKEKHFSPKVALEGVSRGGLYVYGWAKRNPDKVSCIYAEAPVADPKSWPGGKGKGKGSPKDWEAWKQIFNMNEEQAASFTDIPLNDLAGLASYKVPIVHVVGLKDEHAPVAENTDLLVRNYLALGGPVSVYPMTRGEQTLEGHHFPIEHPEFFANFIEENSVPVQRPLLHTPYITLNKGLGNAFEKFRTTRKGTVAFLGGSITHNPGWRDKTSQYLQEHFPDTEFKFIAAGIPSLGSTPHSMRFSRDVLAKGMPDLLFVEAAVNDRGNGFSEKAQVRALDGILRQMYAANPTANVVMMAFAEPKKNDDYEAGKEPVEVGVHERVAKHYGAVYINLAKEVYDRIKAGEFTWKYDFKDLHPSPYGQEIYAQTIKEMLKMESRVTGDISLPAPMDRFSYDKGSYHKLEEAKNLKGFTIDPDWKPKTKFSTREGFVNVPMLVSETAGSSLNFEFKGRGVGIAIISGPDAGKITYTIDGKKPQTLDTYTPWSNQLHLPWYLMLADELSAGKHKLHLTISEDKNEKSEGNAVRIVHLLVND</sequence>
<dbReference type="Gene3D" id="3.40.50.1820">
    <property type="entry name" value="alpha/beta hydrolase"/>
    <property type="match status" value="1"/>
</dbReference>
<comment type="caution">
    <text evidence="3">The sequence shown here is derived from an EMBL/GenBank/DDBJ whole genome shotgun (WGS) entry which is preliminary data.</text>
</comment>
<dbReference type="Gene3D" id="3.40.50.1110">
    <property type="entry name" value="SGNH hydrolase"/>
    <property type="match status" value="1"/>
</dbReference>
<name>A0A2P8G5W0_9BACT</name>
<evidence type="ECO:0000313" key="4">
    <source>
        <dbReference type="Proteomes" id="UP000241964"/>
    </source>
</evidence>
<dbReference type="SUPFAM" id="SSF53474">
    <property type="entry name" value="alpha/beta-Hydrolases"/>
    <property type="match status" value="1"/>
</dbReference>
<dbReference type="PANTHER" id="PTHR30383:SF28">
    <property type="entry name" value="LIPASE_ACYLHYDROLASE"/>
    <property type="match status" value="1"/>
</dbReference>
<dbReference type="Gene3D" id="2.60.120.260">
    <property type="entry name" value="Galactose-binding domain-like"/>
    <property type="match status" value="1"/>
</dbReference>
<feature type="signal peptide" evidence="1">
    <location>
        <begin position="1"/>
        <end position="22"/>
    </location>
</feature>
<evidence type="ECO:0000259" key="2">
    <source>
        <dbReference type="Pfam" id="PF13472"/>
    </source>
</evidence>
<dbReference type="InterPro" id="IPR036514">
    <property type="entry name" value="SGNH_hydro_sf"/>
</dbReference>
<gene>
    <name evidence="3" type="ORF">CLV60_105203</name>
</gene>
<dbReference type="Proteomes" id="UP000241964">
    <property type="component" value="Unassembled WGS sequence"/>
</dbReference>
<dbReference type="InterPro" id="IPR013830">
    <property type="entry name" value="SGNH_hydro"/>
</dbReference>
<keyword evidence="1" id="KW-0732">Signal</keyword>
<proteinExistence type="predicted"/>
<dbReference type="Pfam" id="PF13472">
    <property type="entry name" value="Lipase_GDSL_2"/>
    <property type="match status" value="1"/>
</dbReference>
<evidence type="ECO:0000313" key="3">
    <source>
        <dbReference type="EMBL" id="PSL29361.1"/>
    </source>
</evidence>
<evidence type="ECO:0000256" key="1">
    <source>
        <dbReference type="SAM" id="SignalP"/>
    </source>
</evidence>
<dbReference type="InterPro" id="IPR029058">
    <property type="entry name" value="AB_hydrolase_fold"/>
</dbReference>
<dbReference type="CDD" id="cd00229">
    <property type="entry name" value="SGNH_hydrolase"/>
    <property type="match status" value="1"/>
</dbReference>
<accession>A0A2P8G5W0</accession>
<dbReference type="PANTHER" id="PTHR30383">
    <property type="entry name" value="THIOESTERASE 1/PROTEASE 1/LYSOPHOSPHOLIPASE L1"/>
    <property type="match status" value="1"/>
</dbReference>
<dbReference type="EMBL" id="PYAS01000005">
    <property type="protein sequence ID" value="PSL29361.1"/>
    <property type="molecule type" value="Genomic_DNA"/>
</dbReference>
<dbReference type="InterPro" id="IPR051532">
    <property type="entry name" value="Ester_Hydrolysis_Enzymes"/>
</dbReference>
<dbReference type="GO" id="GO:0004622">
    <property type="term" value="F:phosphatidylcholine lysophospholipase activity"/>
    <property type="evidence" value="ECO:0007669"/>
    <property type="project" value="TreeGrafter"/>
</dbReference>
<reference evidence="3 4" key="1">
    <citation type="submission" date="2018-03" db="EMBL/GenBank/DDBJ databases">
        <title>Genomic Encyclopedia of Archaeal and Bacterial Type Strains, Phase II (KMG-II): from individual species to whole genera.</title>
        <authorList>
            <person name="Goeker M."/>
        </authorList>
    </citation>
    <scope>NUCLEOTIDE SEQUENCE [LARGE SCALE GENOMIC DNA]</scope>
    <source>
        <strain evidence="3 4">DSM 29057</strain>
    </source>
</reference>
<dbReference type="SUPFAM" id="SSF52266">
    <property type="entry name" value="SGNH hydrolase"/>
    <property type="match status" value="1"/>
</dbReference>
<feature type="chain" id="PRO_5015132886" evidence="1">
    <location>
        <begin position="23"/>
        <end position="660"/>
    </location>
</feature>
<organism evidence="3 4">
    <name type="scientific">Dyadobacter jiangsuensis</name>
    <dbReference type="NCBI Taxonomy" id="1591085"/>
    <lineage>
        <taxon>Bacteria</taxon>
        <taxon>Pseudomonadati</taxon>
        <taxon>Bacteroidota</taxon>
        <taxon>Cytophagia</taxon>
        <taxon>Cytophagales</taxon>
        <taxon>Spirosomataceae</taxon>
        <taxon>Dyadobacter</taxon>
    </lineage>
</organism>
<protein>
    <submittedName>
        <fullName evidence="3">Lysophospholipase L1-like esterase</fullName>
    </submittedName>
</protein>
<feature type="domain" description="SGNH hydrolase-type esterase" evidence="2">
    <location>
        <begin position="322"/>
        <end position="491"/>
    </location>
</feature>